<dbReference type="Proteomes" id="UP000000296">
    <property type="component" value="Segment"/>
</dbReference>
<sequence length="49" mass="5735">MEQEIVIWIHTYYTGRFNSVMHKRVYDSYEAAKAKHAVLGGDIQSYKKA</sequence>
<protein>
    <submittedName>
        <fullName evidence="1">Gp65</fullName>
    </submittedName>
</protein>
<dbReference type="EMBL" id="JF770475">
    <property type="protein sequence ID" value="AEI91265.1"/>
    <property type="molecule type" value="Genomic_DNA"/>
</dbReference>
<dbReference type="KEGG" id="vg:18559262"/>
<dbReference type="GeneID" id="18559262"/>
<evidence type="ECO:0000313" key="2">
    <source>
        <dbReference type="Proteomes" id="UP000000296"/>
    </source>
</evidence>
<keyword evidence="2" id="KW-1185">Reference proteome</keyword>
<dbReference type="OrthoDB" id="26740at10239"/>
<name>F8UBX5_9CAUD</name>
<proteinExistence type="predicted"/>
<evidence type="ECO:0000313" key="1">
    <source>
        <dbReference type="EMBL" id="AEI91265.1"/>
    </source>
</evidence>
<dbReference type="RefSeq" id="YP_009018679.1">
    <property type="nucleotide sequence ID" value="NC_023743.1"/>
</dbReference>
<organism evidence="1 2">
    <name type="scientific">Escherichia phage phiEB49</name>
    <dbReference type="NCBI Taxonomy" id="1048207"/>
    <lineage>
        <taxon>Viruses</taxon>
        <taxon>Duplodnaviria</taxon>
        <taxon>Heunggongvirae</taxon>
        <taxon>Uroviricota</taxon>
        <taxon>Caudoviricetes</taxon>
        <taxon>Drexlerviridae</taxon>
        <taxon>Rogunavirinae</taxon>
        <taxon>Lindendrivevirus</taxon>
        <taxon>Lindendrivevirus EB49</taxon>
    </lineage>
</organism>
<accession>F8UBX5</accession>
<reference evidence="1 2" key="1">
    <citation type="journal article" date="2011" name="Appl. Environ. Microbiol.">
        <title>Isolation of Generalized Transducing Bacteriophages for Uropathogenic Strains of Escherichia coli.</title>
        <authorList>
            <person name="Battaglioli E.J."/>
            <person name="Baisa G.A."/>
            <person name="Weeks A.E."/>
            <person name="Schroll R.A."/>
            <person name="Hryckowian A.J."/>
            <person name="Welch R.A."/>
        </authorList>
    </citation>
    <scope>NUCLEOTIDE SEQUENCE [LARGE SCALE GENOMIC DNA]</scope>
</reference>